<dbReference type="SUPFAM" id="SSF55073">
    <property type="entry name" value="Nucleotide cyclase"/>
    <property type="match status" value="1"/>
</dbReference>
<accession>A0A4V6HRI9</accession>
<gene>
    <name evidence="4" type="primary">gmr_7</name>
    <name evidence="4" type="ORF">DSM106044_03856</name>
</gene>
<dbReference type="EMBL" id="QGQD01000072">
    <property type="protein sequence ID" value="TLC99257.1"/>
    <property type="molecule type" value="Genomic_DNA"/>
</dbReference>
<dbReference type="CDD" id="cd01948">
    <property type="entry name" value="EAL"/>
    <property type="match status" value="1"/>
</dbReference>
<dbReference type="PANTHER" id="PTHR33121:SF70">
    <property type="entry name" value="SIGNALING PROTEIN YKOW"/>
    <property type="match status" value="1"/>
</dbReference>
<dbReference type="PANTHER" id="PTHR33121">
    <property type="entry name" value="CYCLIC DI-GMP PHOSPHODIESTERASE PDEF"/>
    <property type="match status" value="1"/>
</dbReference>
<comment type="caution">
    <text evidence="4">The sequence shown here is derived from an EMBL/GenBank/DDBJ whole genome shotgun (WGS) entry which is preliminary data.</text>
</comment>
<dbReference type="Gene3D" id="3.30.70.270">
    <property type="match status" value="1"/>
</dbReference>
<reference evidence="4 5" key="1">
    <citation type="journal article" date="2019" name="Anaerobe">
        <title>Detection of Robinsoniella peoriensis in multiple bone samples of a trauma patient.</title>
        <authorList>
            <person name="Schrottner P."/>
            <person name="Hartwich K."/>
            <person name="Bunk B."/>
            <person name="Schober I."/>
            <person name="Helbig S."/>
            <person name="Rudolph W.W."/>
            <person name="Gunzer F."/>
        </authorList>
    </citation>
    <scope>NUCLEOTIDE SEQUENCE [LARGE SCALE GENOMIC DNA]</scope>
    <source>
        <strain evidence="4 5">DSM 106044</strain>
    </source>
</reference>
<dbReference type="Pfam" id="PF00563">
    <property type="entry name" value="EAL"/>
    <property type="match status" value="1"/>
</dbReference>
<dbReference type="STRING" id="180332.GCA_000797495_02960"/>
<keyword evidence="5" id="KW-1185">Reference proteome</keyword>
<keyword evidence="1" id="KW-0812">Transmembrane</keyword>
<evidence type="ECO:0000313" key="4">
    <source>
        <dbReference type="EMBL" id="TLC99257.1"/>
    </source>
</evidence>
<dbReference type="InterPro" id="IPR050706">
    <property type="entry name" value="Cyclic-di-GMP_PDE-like"/>
</dbReference>
<dbReference type="SMART" id="SM00267">
    <property type="entry name" value="GGDEF"/>
    <property type="match status" value="1"/>
</dbReference>
<feature type="domain" description="EAL" evidence="2">
    <location>
        <begin position="738"/>
        <end position="985"/>
    </location>
</feature>
<dbReference type="InterPro" id="IPR029787">
    <property type="entry name" value="Nucleotide_cyclase"/>
</dbReference>
<dbReference type="InterPro" id="IPR035919">
    <property type="entry name" value="EAL_sf"/>
</dbReference>
<organism evidence="4 5">
    <name type="scientific">Robinsoniella peoriensis</name>
    <dbReference type="NCBI Taxonomy" id="180332"/>
    <lineage>
        <taxon>Bacteria</taxon>
        <taxon>Bacillati</taxon>
        <taxon>Bacillota</taxon>
        <taxon>Clostridia</taxon>
        <taxon>Lachnospirales</taxon>
        <taxon>Lachnospiraceae</taxon>
        <taxon>Robinsoniella</taxon>
    </lineage>
</organism>
<keyword evidence="1" id="KW-1133">Transmembrane helix</keyword>
<dbReference type="Gene3D" id="3.30.450.20">
    <property type="entry name" value="PAS domain"/>
    <property type="match status" value="1"/>
</dbReference>
<dbReference type="NCBIfam" id="TIGR00254">
    <property type="entry name" value="GGDEF"/>
    <property type="match status" value="1"/>
</dbReference>
<name>A0A4V6HRI9_9FIRM</name>
<feature type="domain" description="GGDEF" evidence="3">
    <location>
        <begin position="594"/>
        <end position="729"/>
    </location>
</feature>
<evidence type="ECO:0000313" key="5">
    <source>
        <dbReference type="Proteomes" id="UP000306509"/>
    </source>
</evidence>
<dbReference type="InterPro" id="IPR000160">
    <property type="entry name" value="GGDEF_dom"/>
</dbReference>
<dbReference type="Pfam" id="PF00990">
    <property type="entry name" value="GGDEF"/>
    <property type="match status" value="1"/>
</dbReference>
<dbReference type="RefSeq" id="WP_138003442.1">
    <property type="nucleotide sequence ID" value="NZ_QGQD01000072.1"/>
</dbReference>
<dbReference type="SUPFAM" id="SSF141868">
    <property type="entry name" value="EAL domain-like"/>
    <property type="match status" value="1"/>
</dbReference>
<evidence type="ECO:0000259" key="2">
    <source>
        <dbReference type="PROSITE" id="PS50883"/>
    </source>
</evidence>
<dbReference type="EC" id="3.1.4.52" evidence="4"/>
<dbReference type="InterPro" id="IPR001633">
    <property type="entry name" value="EAL_dom"/>
</dbReference>
<dbReference type="CDD" id="cd01949">
    <property type="entry name" value="GGDEF"/>
    <property type="match status" value="1"/>
</dbReference>
<dbReference type="PROSITE" id="PS50883">
    <property type="entry name" value="EAL"/>
    <property type="match status" value="1"/>
</dbReference>
<protein>
    <submittedName>
        <fullName evidence="4">Cyclic di-GMP phosphodiesterase Gmr</fullName>
        <ecNumber evidence="4">3.1.4.52</ecNumber>
    </submittedName>
</protein>
<dbReference type="GO" id="GO:0071111">
    <property type="term" value="F:cyclic-guanylate-specific phosphodiesterase activity"/>
    <property type="evidence" value="ECO:0007669"/>
    <property type="project" value="UniProtKB-EC"/>
</dbReference>
<dbReference type="PROSITE" id="PS50887">
    <property type="entry name" value="GGDEF"/>
    <property type="match status" value="1"/>
</dbReference>
<dbReference type="Gene3D" id="3.20.20.450">
    <property type="entry name" value="EAL domain"/>
    <property type="match status" value="1"/>
</dbReference>
<proteinExistence type="predicted"/>
<dbReference type="InterPro" id="IPR043128">
    <property type="entry name" value="Rev_trsase/Diguanyl_cyclase"/>
</dbReference>
<dbReference type="AlphaFoldDB" id="A0A4V6HRI9"/>
<keyword evidence="4" id="KW-0378">Hydrolase</keyword>
<evidence type="ECO:0000256" key="1">
    <source>
        <dbReference type="SAM" id="Phobius"/>
    </source>
</evidence>
<feature type="transmembrane region" description="Helical" evidence="1">
    <location>
        <begin position="12"/>
        <end position="31"/>
    </location>
</feature>
<evidence type="ECO:0000259" key="3">
    <source>
        <dbReference type="PROSITE" id="PS50887"/>
    </source>
</evidence>
<dbReference type="Proteomes" id="UP000306509">
    <property type="component" value="Unassembled WGS sequence"/>
</dbReference>
<sequence>MKRSKTSLLKKILIPILIVMLFQAGLFYCVVFESGTMDKLKNNSFHIFSEKVNNRRNSLQNDMISRWGNVKGTSEDITSAVQTTLSKQGKTPHDIVMNSECSKEILNKISDYLLEMMRRNVVSGAFVIFNGDGSDDKSGIYFRDSDPTTTTGDYSDLLALRGPSYITNKYRIALDRFWTPGFQMDESDTDDAFYYRPFEAAKEHPEIESKDLGYWSSPFYLNKSEAGDSIPIITYSVPIILGGEPIGVMGVEMSLDYLNTELPFKELDNQNYGSYILAMGQSESDVEEVPLTYRLITQTGIMSKQLFPEIGGQLELEDNLTNNYFYPIKSDGKKTYGCVQTIKLYNTHTPFENEQWVLIGVVSDDHLLSFFYSFRTSIMVMIILSLLIGVAASFVVSKLVANPITALSRKLKTLNPDKPIHLERLEVSEIDELSDTIENLSVEVANNANKLSTILAMTDIKMGACEYNHEKPERVFCTEQFCEILGIEKDENYVESGKVKAAIRKLLPYLVSRDKNEGVYILHIDEAKYPYWLRAKVVTKEGRTLVVLTDISKDMEEKIKIEHERDYDILTNLFNRRAFCARLDRLFEEPQKLKQGAMVMLDLDNLKYVNDTYGHDYGDEYIRLAADVLKKYPDPQSVISRLSGDEFMIFVYGYQNQEEIQQKFAEMFAKFKDAKITFQDMTSIQVRASAGIAAYPKDAVNYHDLIRYADFAMYLVKKTNKGQMEAFNVDIYNKESYLLQCKEELNKLIEEELLDYMYQPIVSTTTGAVFAYEALMRPRTTNIKTPFELLTLARAQSKLHEIERLTFSKALEGFVKLKESSGDGRLFINSIANQCMSEKEIADIESQYGKYLSRIVLEITEEDKLDAPLMERKKEALKSWGAQLAIDDFGTGYNSEGVLLSIRPDYIKIDKSLVEGICQDKNKQMLLRHLVTYAQEHQIKTIAEGVETADEMQALILEKIDYLQGYYLARPGFIPPEIPEKVRRQILDLGKNR</sequence>
<keyword evidence="1" id="KW-0472">Membrane</keyword>
<dbReference type="SMART" id="SM00052">
    <property type="entry name" value="EAL"/>
    <property type="match status" value="1"/>
</dbReference>